<feature type="domain" description="DUF4842" evidence="2">
    <location>
        <begin position="262"/>
        <end position="484"/>
    </location>
</feature>
<evidence type="ECO:0000313" key="4">
    <source>
        <dbReference type="Proteomes" id="UP000286715"/>
    </source>
</evidence>
<evidence type="ECO:0000259" key="2">
    <source>
        <dbReference type="Pfam" id="PF16130"/>
    </source>
</evidence>
<dbReference type="RefSeq" id="WP_124398107.1">
    <property type="nucleotide sequence ID" value="NZ_BHZE01000015.1"/>
</dbReference>
<comment type="caution">
    <text evidence="3">The sequence shown here is derived from an EMBL/GenBank/DDBJ whole genome shotgun (WGS) entry which is preliminary data.</text>
</comment>
<evidence type="ECO:0000313" key="3">
    <source>
        <dbReference type="EMBL" id="GCD78045.1"/>
    </source>
</evidence>
<feature type="chain" id="PRO_5019271752" description="DUF4842 domain-containing protein" evidence="1">
    <location>
        <begin position="20"/>
        <end position="497"/>
    </location>
</feature>
<dbReference type="OrthoDB" id="1204817at2"/>
<organism evidence="3 4">
    <name type="scientific">Thermaurantimonas aggregans</name>
    <dbReference type="NCBI Taxonomy" id="2173829"/>
    <lineage>
        <taxon>Bacteria</taxon>
        <taxon>Pseudomonadati</taxon>
        <taxon>Bacteroidota</taxon>
        <taxon>Flavobacteriia</taxon>
        <taxon>Flavobacteriales</taxon>
        <taxon>Schleiferiaceae</taxon>
        <taxon>Thermaurantimonas</taxon>
    </lineage>
</organism>
<evidence type="ECO:0000256" key="1">
    <source>
        <dbReference type="SAM" id="SignalP"/>
    </source>
</evidence>
<dbReference type="AlphaFoldDB" id="A0A401XLZ4"/>
<gene>
    <name evidence="3" type="ORF">JCM31826_15270</name>
</gene>
<sequence>MKRILLVAFLASLFQKAHTQVVLNAESGNRNIDAANCWVFGGVTYTNASTRISGNWSMQTGQASTMSPTAFWIKSPWVRNLGSQLSIKLRLSAANGTTRGIYVSYIPVNKQNTSNYEGSINPFYTYAWPSINTNIVELTISIPTEIQNSQEPVKFLISFIGTGGNSRIIADDFIIPGTYAADPANGCIPNNVITDTDGDGVADNDDDFPNDPTRAFRNFSPAANTFGTFAYEDLWPALGDYDFNDLVVDYQMEYATNADNLMVDLKIKLYIRAIGASIPSGFGISFDNISASSVASVTGMRLFDGYINIAANGLEAGHDNVVIIPFDNAIKCVNWGSQPTFNTTPGYQPGTSDTITITILFNQPVPVARIQIGGQEPAVTTKSVVGPPTVTVNPFMIKGKIRGQEIHLPGMPPTALANTQLFGTIDDDTNPGQGRYYVTKNNLPWAIHLPVKFDYPTEKTDILKAYKKLADWAQSNGELFTDWYLNLPGYRDDKHLF</sequence>
<protein>
    <recommendedName>
        <fullName evidence="2">DUF4842 domain-containing protein</fullName>
    </recommendedName>
</protein>
<dbReference type="Pfam" id="PF16130">
    <property type="entry name" value="DUF4842"/>
    <property type="match status" value="1"/>
</dbReference>
<dbReference type="Proteomes" id="UP000286715">
    <property type="component" value="Unassembled WGS sequence"/>
</dbReference>
<dbReference type="NCBIfam" id="TIGR04456">
    <property type="entry name" value="LruC_dom"/>
    <property type="match status" value="1"/>
</dbReference>
<reference evidence="3 4" key="1">
    <citation type="submission" date="2018-11" db="EMBL/GenBank/DDBJ databases">
        <title>Schleiferia aggregans sp. nov., a moderately thermophilic heterotrophic bacterium isolated from microbial mats at a terrestrial hot spring.</title>
        <authorList>
            <person name="Iino T."/>
            <person name="Ohkuma M."/>
            <person name="Haruta S."/>
        </authorList>
    </citation>
    <scope>NUCLEOTIDE SEQUENCE [LARGE SCALE GENOMIC DNA]</scope>
    <source>
        <strain evidence="3 4">LA</strain>
    </source>
</reference>
<keyword evidence="1" id="KW-0732">Signal</keyword>
<keyword evidence="4" id="KW-1185">Reference proteome</keyword>
<proteinExistence type="predicted"/>
<dbReference type="EMBL" id="BHZE01000015">
    <property type="protein sequence ID" value="GCD78045.1"/>
    <property type="molecule type" value="Genomic_DNA"/>
</dbReference>
<feature type="signal peptide" evidence="1">
    <location>
        <begin position="1"/>
        <end position="19"/>
    </location>
</feature>
<dbReference type="InterPro" id="IPR031025">
    <property type="entry name" value="LruC_dom"/>
</dbReference>
<accession>A0A401XLZ4</accession>
<name>A0A401XLZ4_9FLAO</name>
<dbReference type="InterPro" id="IPR032295">
    <property type="entry name" value="DUF4842"/>
</dbReference>